<feature type="non-terminal residue" evidence="2">
    <location>
        <position position="67"/>
    </location>
</feature>
<dbReference type="PANTHER" id="PTHR33476">
    <property type="entry name" value="EMB|CAB62613.1"/>
    <property type="match status" value="1"/>
</dbReference>
<reference evidence="2" key="1">
    <citation type="submission" date="2024-03" db="EMBL/GenBank/DDBJ databases">
        <authorList>
            <consortium name="ELIXIR-Norway"/>
            <consortium name="Elixir Norway"/>
        </authorList>
    </citation>
    <scope>NUCLEOTIDE SEQUENCE</scope>
</reference>
<sequence length="67" mass="7905">EIEGFFLSSLSFFFPRSCATRQEELITELEEELETAQTQLKDKEEELEMWKDCVRRLTEVSLLPAFS</sequence>
<protein>
    <recommendedName>
        <fullName evidence="4">Mediator of RNA polymerase II transcription subunit 28</fullName>
    </recommendedName>
</protein>
<evidence type="ECO:0008006" key="4">
    <source>
        <dbReference type="Google" id="ProtNLM"/>
    </source>
</evidence>
<organism evidence="2 3">
    <name type="scientific">Sphagnum jensenii</name>
    <dbReference type="NCBI Taxonomy" id="128206"/>
    <lineage>
        <taxon>Eukaryota</taxon>
        <taxon>Viridiplantae</taxon>
        <taxon>Streptophyta</taxon>
        <taxon>Embryophyta</taxon>
        <taxon>Bryophyta</taxon>
        <taxon>Sphagnophytina</taxon>
        <taxon>Sphagnopsida</taxon>
        <taxon>Sphagnales</taxon>
        <taxon>Sphagnaceae</taxon>
        <taxon>Sphagnum</taxon>
    </lineage>
</organism>
<proteinExistence type="predicted"/>
<name>A0ABP1BZR7_9BRYO</name>
<keyword evidence="1" id="KW-0175">Coiled coil</keyword>
<dbReference type="Proteomes" id="UP001497522">
    <property type="component" value="Chromosome 8"/>
</dbReference>
<keyword evidence="3" id="KW-1185">Reference proteome</keyword>
<evidence type="ECO:0000256" key="1">
    <source>
        <dbReference type="SAM" id="Coils"/>
    </source>
</evidence>
<feature type="coiled-coil region" evidence="1">
    <location>
        <begin position="19"/>
        <end position="60"/>
    </location>
</feature>
<dbReference type="PANTHER" id="PTHR33476:SF22">
    <property type="entry name" value="PROTEIN POLAR LOCALIZATION DURING ASYMMETRIC DIVISION AND REDISTRIBUTION"/>
    <property type="match status" value="1"/>
</dbReference>
<dbReference type="EMBL" id="OZ023709">
    <property type="protein sequence ID" value="CAK9881960.1"/>
    <property type="molecule type" value="Genomic_DNA"/>
</dbReference>
<accession>A0ABP1BZR7</accession>
<feature type="non-terminal residue" evidence="2">
    <location>
        <position position="1"/>
    </location>
</feature>
<dbReference type="InterPro" id="IPR040348">
    <property type="entry name" value="POLAR-like"/>
</dbReference>
<gene>
    <name evidence="2" type="ORF">CSSPJE1EN2_LOCUS23316</name>
</gene>
<evidence type="ECO:0000313" key="3">
    <source>
        <dbReference type="Proteomes" id="UP001497522"/>
    </source>
</evidence>
<evidence type="ECO:0000313" key="2">
    <source>
        <dbReference type="EMBL" id="CAK9881960.1"/>
    </source>
</evidence>